<evidence type="ECO:0000313" key="4">
    <source>
        <dbReference type="Proteomes" id="UP000778578"/>
    </source>
</evidence>
<comment type="caution">
    <text evidence="3">The sequence shown here is derived from an EMBL/GenBank/DDBJ whole genome shotgun (WGS) entry which is preliminary data.</text>
</comment>
<protein>
    <submittedName>
        <fullName evidence="3">Uncharacterized protein</fullName>
    </submittedName>
</protein>
<evidence type="ECO:0000313" key="3">
    <source>
        <dbReference type="EMBL" id="MBY8882926.1"/>
    </source>
</evidence>
<gene>
    <name evidence="3" type="ORF">K7862_35630</name>
</gene>
<dbReference type="Pfam" id="PF26035">
    <property type="entry name" value="DUF8010"/>
    <property type="match status" value="1"/>
</dbReference>
<keyword evidence="4" id="KW-1185">Reference proteome</keyword>
<evidence type="ECO:0000259" key="2">
    <source>
        <dbReference type="Pfam" id="PF26572"/>
    </source>
</evidence>
<feature type="domain" description="DUF8010" evidence="1">
    <location>
        <begin position="18"/>
        <end position="111"/>
    </location>
</feature>
<organism evidence="3 4">
    <name type="scientific">Actinacidiphila acidipaludis</name>
    <dbReference type="NCBI Taxonomy" id="2873382"/>
    <lineage>
        <taxon>Bacteria</taxon>
        <taxon>Bacillati</taxon>
        <taxon>Actinomycetota</taxon>
        <taxon>Actinomycetes</taxon>
        <taxon>Kitasatosporales</taxon>
        <taxon>Streptomycetaceae</taxon>
        <taxon>Actinacidiphila</taxon>
    </lineage>
</organism>
<sequence>MTVRLALAGDPDVVRAGEAELSAFLGRLIRWDRTAVVRLRSDEGEPALGVFGQPPFGGVLAVKSVALGGPGIAVPVDATVSAGELLEALAEAAAGGEFGVPASVTGPAWAGLLPPRGGWHRDAVLEPALVREAAARTVAEFRSRTEALVPEQRTRAEMDALAEELWTRPLAGPARGVTLRVVHAAHALGFLQPGASGGQSDEQIAVLSAGPWLRLRTGYGSVAMRSSQSAASGLTVSPRPATA</sequence>
<proteinExistence type="predicted"/>
<name>A0ABS7QIC0_9ACTN</name>
<dbReference type="Pfam" id="PF26572">
    <property type="entry name" value="DUF8185"/>
    <property type="match status" value="1"/>
</dbReference>
<feature type="domain" description="DUF8185" evidence="2">
    <location>
        <begin position="114"/>
        <end position="228"/>
    </location>
</feature>
<dbReference type="EMBL" id="JAINZZ010000095">
    <property type="protein sequence ID" value="MBY8882926.1"/>
    <property type="molecule type" value="Genomic_DNA"/>
</dbReference>
<dbReference type="RefSeq" id="WP_222969650.1">
    <property type="nucleotide sequence ID" value="NZ_JAINZZ010000095.1"/>
</dbReference>
<accession>A0ABS7QIC0</accession>
<dbReference type="InterPro" id="IPR058323">
    <property type="entry name" value="DUF8010"/>
</dbReference>
<reference evidence="3 4" key="1">
    <citation type="submission" date="2021-08" db="EMBL/GenBank/DDBJ databases">
        <title>WGS of actinomycetes from Thailand.</title>
        <authorList>
            <person name="Thawai C."/>
        </authorList>
    </citation>
    <scope>NUCLEOTIDE SEQUENCE [LARGE SCALE GENOMIC DNA]</scope>
    <source>
        <strain evidence="3 4">PLK6-54</strain>
    </source>
</reference>
<dbReference type="Proteomes" id="UP000778578">
    <property type="component" value="Unassembled WGS sequence"/>
</dbReference>
<dbReference type="InterPro" id="IPR058498">
    <property type="entry name" value="DUF8185"/>
</dbReference>
<evidence type="ECO:0000259" key="1">
    <source>
        <dbReference type="Pfam" id="PF26035"/>
    </source>
</evidence>